<evidence type="ECO:0000313" key="3">
    <source>
        <dbReference type="Proteomes" id="UP000308891"/>
    </source>
</evidence>
<reference evidence="2 3" key="1">
    <citation type="submission" date="2019-04" db="EMBL/GenBank/DDBJ databases">
        <title>Crenobacter sp. nov.</title>
        <authorList>
            <person name="Shi S."/>
        </authorList>
    </citation>
    <scope>NUCLEOTIDE SEQUENCE [LARGE SCALE GENOMIC DNA]</scope>
    <source>
        <strain evidence="2 3">GY 70310</strain>
    </source>
</reference>
<evidence type="ECO:0000313" key="2">
    <source>
        <dbReference type="EMBL" id="TIC81342.1"/>
    </source>
</evidence>
<dbReference type="AlphaFoldDB" id="A0A4T0UR78"/>
<name>A0A4T0UR78_9NEIS</name>
<keyword evidence="1" id="KW-0472">Membrane</keyword>
<feature type="transmembrane region" description="Helical" evidence="1">
    <location>
        <begin position="233"/>
        <end position="256"/>
    </location>
</feature>
<organism evidence="2 3">
    <name type="scientific">Crenobacter intestini</name>
    <dbReference type="NCBI Taxonomy" id="2563443"/>
    <lineage>
        <taxon>Bacteria</taxon>
        <taxon>Pseudomonadati</taxon>
        <taxon>Pseudomonadota</taxon>
        <taxon>Betaproteobacteria</taxon>
        <taxon>Neisseriales</taxon>
        <taxon>Neisseriaceae</taxon>
        <taxon>Crenobacter</taxon>
    </lineage>
</organism>
<keyword evidence="3" id="KW-1185">Reference proteome</keyword>
<feature type="transmembrane region" description="Helical" evidence="1">
    <location>
        <begin position="262"/>
        <end position="279"/>
    </location>
</feature>
<protein>
    <submittedName>
        <fullName evidence="2">Uncharacterized protein</fullName>
    </submittedName>
</protein>
<evidence type="ECO:0000256" key="1">
    <source>
        <dbReference type="SAM" id="Phobius"/>
    </source>
</evidence>
<accession>A0A4T0UR78</accession>
<sequence length="464" mass="53074">MADRVELAACVHDAMQLRITAQGKLLAARSQLDVFMLVPAQLDIQPANFSRELFYRYLKNRFVLLPECKTLAELAEPACISRLTEAARSGPARYHEAAARWARQFSKALDEALGRAADEIALCQVGEQVRHALARFRSIEPVTLRAAYLMVNDYLGQQLQQLYLQHFARQSSGAASSQLVEVLQQERDWRRERGLPGLPSGAHKGAELQHFTTLQHFCLTPLLPLARRVESGVWVQHAISGMAAALAMTIAMLIAFWSQMKYGNFTTPFLAAMVVGYILKDRVKEVSRLETIRRLGRRLFDYRTSLECRTARGVIASIDERFWLGSPIEATDRQLRAMSRRYRKRYHPQGSSLLAYTRLVAPQAAAALSETTCEDVQVINLQKLLRNAARDEREIWFLEGERIRHKAVRPRYRIGLLLRYQRGECVRYQRYDLDVTYKGIQALETRSEGKYPRARSFFEKLGRA</sequence>
<keyword evidence="1" id="KW-1133">Transmembrane helix</keyword>
<comment type="caution">
    <text evidence="2">The sequence shown here is derived from an EMBL/GenBank/DDBJ whole genome shotgun (WGS) entry which is preliminary data.</text>
</comment>
<keyword evidence="1" id="KW-0812">Transmembrane</keyword>
<dbReference type="Proteomes" id="UP000308891">
    <property type="component" value="Unassembled WGS sequence"/>
</dbReference>
<dbReference type="EMBL" id="STGJ01000011">
    <property type="protein sequence ID" value="TIC81342.1"/>
    <property type="molecule type" value="Genomic_DNA"/>
</dbReference>
<dbReference type="RefSeq" id="WP_136553787.1">
    <property type="nucleotide sequence ID" value="NZ_STGJ01000011.1"/>
</dbReference>
<gene>
    <name evidence="2" type="ORF">E5K04_10495</name>
</gene>
<proteinExistence type="predicted"/>
<dbReference type="OrthoDB" id="366465at2"/>